<keyword evidence="1" id="KW-0812">Transmembrane</keyword>
<evidence type="ECO:0000256" key="1">
    <source>
        <dbReference type="SAM" id="Phobius"/>
    </source>
</evidence>
<dbReference type="EMBL" id="CP000817">
    <property type="protein sequence ID" value="ACA41845.1"/>
    <property type="molecule type" value="Genomic_DNA"/>
</dbReference>
<reference evidence="2 3" key="1">
    <citation type="journal article" date="2008" name="J. Bacteriol.">
        <title>Complete genome sequence of the mosquitocidal bacterium Bacillus sphaericus C3-41 and comparison with those of closely related Bacillus species.</title>
        <authorList>
            <person name="Hu X."/>
            <person name="Fan W."/>
            <person name="Han B."/>
            <person name="Liu H."/>
            <person name="Zheng D."/>
            <person name="Li Q."/>
            <person name="Dong W."/>
            <person name="Yan J."/>
            <person name="Gao M."/>
            <person name="Berry C."/>
            <person name="Yuan Z."/>
        </authorList>
    </citation>
    <scope>NUCLEOTIDE SEQUENCE [LARGE SCALE GENOMIC DNA]</scope>
    <source>
        <strain evidence="2 3">C3-41</strain>
    </source>
</reference>
<dbReference type="AlphaFoldDB" id="B1HYX2"/>
<proteinExistence type="predicted"/>
<keyword evidence="1" id="KW-1133">Transmembrane helix</keyword>
<keyword evidence="1" id="KW-0472">Membrane</keyword>
<dbReference type="Proteomes" id="UP000002164">
    <property type="component" value="Chromosome"/>
</dbReference>
<organism evidence="2 3">
    <name type="scientific">Lysinibacillus sphaericus (strain C3-41)</name>
    <dbReference type="NCBI Taxonomy" id="444177"/>
    <lineage>
        <taxon>Bacteria</taxon>
        <taxon>Bacillati</taxon>
        <taxon>Bacillota</taxon>
        <taxon>Bacilli</taxon>
        <taxon>Bacillales</taxon>
        <taxon>Bacillaceae</taxon>
        <taxon>Lysinibacillus</taxon>
    </lineage>
</organism>
<sequence>MVIKYLSYLYSANNNIMMLTKLDIPMFMLIFSVAIAVKIYAI</sequence>
<evidence type="ECO:0000313" key="3">
    <source>
        <dbReference type="Proteomes" id="UP000002164"/>
    </source>
</evidence>
<dbReference type="KEGG" id="lsp:Bsph_4394"/>
<name>B1HYX2_LYSSC</name>
<gene>
    <name evidence="2" type="ordered locus">Bsph_4394</name>
</gene>
<evidence type="ECO:0000313" key="2">
    <source>
        <dbReference type="EMBL" id="ACA41845.1"/>
    </source>
</evidence>
<accession>B1HYX2</accession>
<dbReference type="EnsemblBacteria" id="ACA41845">
    <property type="protein sequence ID" value="ACA41845"/>
    <property type="gene ID" value="Bsph_4394"/>
</dbReference>
<dbReference type="HOGENOM" id="CLU_3253678_0_0_9"/>
<feature type="transmembrane region" description="Helical" evidence="1">
    <location>
        <begin position="24"/>
        <end position="41"/>
    </location>
</feature>
<protein>
    <submittedName>
        <fullName evidence="2">Uncharacterized protein</fullName>
    </submittedName>
</protein>